<sequence>MAAGDLRGRFDVAYSLEFGLGTDRDTVRAHELYQEILTAQGHLGEDFAARAASFLALVAASGRAWASRIFQVAGGAATRD</sequence>
<dbReference type="EMBL" id="CAJNIZ010047412">
    <property type="protein sequence ID" value="CAE7767409.1"/>
    <property type="molecule type" value="Genomic_DNA"/>
</dbReference>
<proteinExistence type="predicted"/>
<dbReference type="AlphaFoldDB" id="A0A812Y8Z2"/>
<organism evidence="1 2">
    <name type="scientific">Symbiodinium pilosum</name>
    <name type="common">Dinoflagellate</name>
    <dbReference type="NCBI Taxonomy" id="2952"/>
    <lineage>
        <taxon>Eukaryota</taxon>
        <taxon>Sar</taxon>
        <taxon>Alveolata</taxon>
        <taxon>Dinophyceae</taxon>
        <taxon>Suessiales</taxon>
        <taxon>Symbiodiniaceae</taxon>
        <taxon>Symbiodinium</taxon>
    </lineage>
</organism>
<evidence type="ECO:0000313" key="2">
    <source>
        <dbReference type="Proteomes" id="UP000649617"/>
    </source>
</evidence>
<evidence type="ECO:0000313" key="1">
    <source>
        <dbReference type="EMBL" id="CAE7767409.1"/>
    </source>
</evidence>
<dbReference type="OrthoDB" id="272077at2759"/>
<accession>A0A812Y8Z2</accession>
<gene>
    <name evidence="1" type="ORF">SPIL2461_LOCUS22532</name>
</gene>
<comment type="caution">
    <text evidence="1">The sequence shown here is derived from an EMBL/GenBank/DDBJ whole genome shotgun (WGS) entry which is preliminary data.</text>
</comment>
<reference evidence="1" key="1">
    <citation type="submission" date="2021-02" db="EMBL/GenBank/DDBJ databases">
        <authorList>
            <person name="Dougan E. K."/>
            <person name="Rhodes N."/>
            <person name="Thang M."/>
            <person name="Chan C."/>
        </authorList>
    </citation>
    <scope>NUCLEOTIDE SEQUENCE</scope>
</reference>
<name>A0A812Y8Z2_SYMPI</name>
<dbReference type="Proteomes" id="UP000649617">
    <property type="component" value="Unassembled WGS sequence"/>
</dbReference>
<keyword evidence="2" id="KW-1185">Reference proteome</keyword>
<protein>
    <submittedName>
        <fullName evidence="1">Uncharacterized protein</fullName>
    </submittedName>
</protein>